<evidence type="ECO:0000256" key="1">
    <source>
        <dbReference type="ARBA" id="ARBA00023125"/>
    </source>
</evidence>
<evidence type="ECO:0000259" key="3">
    <source>
        <dbReference type="Pfam" id="PF00440"/>
    </source>
</evidence>
<evidence type="ECO:0000313" key="4">
    <source>
        <dbReference type="EMBL" id="RQP73173.1"/>
    </source>
</evidence>
<keyword evidence="1" id="KW-0238">DNA-binding</keyword>
<dbReference type="InterPro" id="IPR001647">
    <property type="entry name" value="HTH_TetR"/>
</dbReference>
<accession>A0AB74D1A7</accession>
<feature type="region of interest" description="Disordered" evidence="2">
    <location>
        <begin position="140"/>
        <end position="211"/>
    </location>
</feature>
<dbReference type="Pfam" id="PF00440">
    <property type="entry name" value="TetR_N"/>
    <property type="match status" value="1"/>
</dbReference>
<evidence type="ECO:0000256" key="2">
    <source>
        <dbReference type="SAM" id="MobiDB-lite"/>
    </source>
</evidence>
<dbReference type="InterPro" id="IPR009057">
    <property type="entry name" value="Homeodomain-like_sf"/>
</dbReference>
<reference evidence="4 5" key="1">
    <citation type="submission" date="2018-08" db="EMBL/GenBank/DDBJ databases">
        <title>Comparative analysis of Burkholderia isolates from Puerto Rico.</title>
        <authorList>
            <person name="Hall C."/>
            <person name="Sahl J."/>
            <person name="Wagner D."/>
        </authorList>
    </citation>
    <scope>NUCLEOTIDE SEQUENCE [LARGE SCALE GENOMIC DNA]</scope>
    <source>
        <strain evidence="4 5">Bp8964</strain>
    </source>
</reference>
<dbReference type="SUPFAM" id="SSF46689">
    <property type="entry name" value="Homeodomain-like"/>
    <property type="match status" value="1"/>
</dbReference>
<name>A0AB74D1A7_9BURK</name>
<dbReference type="Gene3D" id="1.10.357.10">
    <property type="entry name" value="Tetracycline Repressor, domain 2"/>
    <property type="match status" value="1"/>
</dbReference>
<dbReference type="GO" id="GO:0003677">
    <property type="term" value="F:DNA binding"/>
    <property type="evidence" value="ECO:0007669"/>
    <property type="project" value="UniProtKB-KW"/>
</dbReference>
<proteinExistence type="predicted"/>
<organism evidence="4 5">
    <name type="scientific">Burkholderia ubonensis</name>
    <dbReference type="NCBI Taxonomy" id="101571"/>
    <lineage>
        <taxon>Bacteria</taxon>
        <taxon>Pseudomonadati</taxon>
        <taxon>Pseudomonadota</taxon>
        <taxon>Betaproteobacteria</taxon>
        <taxon>Burkholderiales</taxon>
        <taxon>Burkholderiaceae</taxon>
        <taxon>Burkholderia</taxon>
        <taxon>Burkholderia cepacia complex</taxon>
    </lineage>
</organism>
<evidence type="ECO:0000313" key="5">
    <source>
        <dbReference type="Proteomes" id="UP000273734"/>
    </source>
</evidence>
<gene>
    <name evidence="4" type="ORF">DF015_24655</name>
</gene>
<dbReference type="AlphaFoldDB" id="A0AB74D1A7"/>
<comment type="caution">
    <text evidence="4">The sequence shown here is derived from an EMBL/GenBank/DDBJ whole genome shotgun (WGS) entry which is preliminary data.</text>
</comment>
<sequence length="211" mass="23503">MTKPLNTDSSRRTIRRAFTQSQKHRDYGLTLITQNASGIAHHAGASVGALYHFFPSKENIGLALLRQYMDEISEQLKQCKANLPNTPKELARRLVSIILDYVERRPVWSILPDWVSPAGARARPASFLFRCRRISGAAIYRPRPTRSRGRSPAASSRAPRSASSRARRARRDSRGNPDARRGSATPARIARSWSVSPSACRIRRARDSGAG</sequence>
<feature type="domain" description="HTH tetR-type" evidence="3">
    <location>
        <begin position="38"/>
        <end position="60"/>
    </location>
</feature>
<feature type="compositionally biased region" description="Basic and acidic residues" evidence="2">
    <location>
        <begin position="172"/>
        <end position="181"/>
    </location>
</feature>
<dbReference type="Proteomes" id="UP000273734">
    <property type="component" value="Unassembled WGS sequence"/>
</dbReference>
<protein>
    <submittedName>
        <fullName evidence="4">TetR/AcrR family transcriptional regulator</fullName>
    </submittedName>
</protein>
<dbReference type="EMBL" id="QTNY01000019">
    <property type="protein sequence ID" value="RQP73173.1"/>
    <property type="molecule type" value="Genomic_DNA"/>
</dbReference>
<feature type="compositionally biased region" description="Low complexity" evidence="2">
    <location>
        <begin position="150"/>
        <end position="164"/>
    </location>
</feature>